<reference evidence="2" key="1">
    <citation type="submission" date="2022-11" db="EMBL/GenBank/DDBJ databases">
        <authorList>
            <person name="Petersen C."/>
        </authorList>
    </citation>
    <scope>NUCLEOTIDE SEQUENCE</scope>
    <source>
        <strain evidence="2">IBT 30761</strain>
    </source>
</reference>
<dbReference type="Proteomes" id="UP001149074">
    <property type="component" value="Unassembled WGS sequence"/>
</dbReference>
<proteinExistence type="predicted"/>
<dbReference type="RefSeq" id="XP_056477715.1">
    <property type="nucleotide sequence ID" value="XM_056614743.1"/>
</dbReference>
<dbReference type="AlphaFoldDB" id="A0A9W9KK42"/>
<name>A0A9W9KK42_9EURO</name>
<protein>
    <submittedName>
        <fullName evidence="2">Uncharacterized protein</fullName>
    </submittedName>
</protein>
<feature type="region of interest" description="Disordered" evidence="1">
    <location>
        <begin position="90"/>
        <end position="110"/>
    </location>
</feature>
<evidence type="ECO:0000313" key="2">
    <source>
        <dbReference type="EMBL" id="KAJ5109604.1"/>
    </source>
</evidence>
<dbReference type="EMBL" id="JAPQKI010000003">
    <property type="protein sequence ID" value="KAJ5109604.1"/>
    <property type="molecule type" value="Genomic_DNA"/>
</dbReference>
<evidence type="ECO:0000256" key="1">
    <source>
        <dbReference type="SAM" id="MobiDB-lite"/>
    </source>
</evidence>
<evidence type="ECO:0000313" key="3">
    <source>
        <dbReference type="Proteomes" id="UP001149074"/>
    </source>
</evidence>
<dbReference type="GeneID" id="81353722"/>
<comment type="caution">
    <text evidence="2">The sequence shown here is derived from an EMBL/GenBank/DDBJ whole genome shotgun (WGS) entry which is preliminary data.</text>
</comment>
<organism evidence="2 3">
    <name type="scientific">Penicillium argentinense</name>
    <dbReference type="NCBI Taxonomy" id="1131581"/>
    <lineage>
        <taxon>Eukaryota</taxon>
        <taxon>Fungi</taxon>
        <taxon>Dikarya</taxon>
        <taxon>Ascomycota</taxon>
        <taxon>Pezizomycotina</taxon>
        <taxon>Eurotiomycetes</taxon>
        <taxon>Eurotiomycetidae</taxon>
        <taxon>Eurotiales</taxon>
        <taxon>Aspergillaceae</taxon>
        <taxon>Penicillium</taxon>
    </lineage>
</organism>
<sequence>MQHLDLFGEGVQAWTSLGTLMPPSSLLQATPPILTESEYLSATPFLDHVAWHDRAKDKTMRALSGKLHRCPLRCRPPKWMDSIRAGETFARDKNKTTSFPSEPAESMGIE</sequence>
<gene>
    <name evidence="2" type="ORF">N7532_002249</name>
</gene>
<keyword evidence="3" id="KW-1185">Reference proteome</keyword>
<reference evidence="2" key="2">
    <citation type="journal article" date="2023" name="IMA Fungus">
        <title>Comparative genomic study of the Penicillium genus elucidates a diverse pangenome and 15 lateral gene transfer events.</title>
        <authorList>
            <person name="Petersen C."/>
            <person name="Sorensen T."/>
            <person name="Nielsen M.R."/>
            <person name="Sondergaard T.E."/>
            <person name="Sorensen J.L."/>
            <person name="Fitzpatrick D.A."/>
            <person name="Frisvad J.C."/>
            <person name="Nielsen K.L."/>
        </authorList>
    </citation>
    <scope>NUCLEOTIDE SEQUENCE</scope>
    <source>
        <strain evidence="2">IBT 30761</strain>
    </source>
</reference>
<accession>A0A9W9KK42</accession>